<dbReference type="PANTHER" id="PTHR46558">
    <property type="entry name" value="TRACRIPTIONAL REGULATORY PROTEIN-RELATED-RELATED"/>
    <property type="match status" value="1"/>
</dbReference>
<organism evidence="3 4">
    <name type="scientific">Enterococcus avium</name>
    <name type="common">Streptococcus avium</name>
    <dbReference type="NCBI Taxonomy" id="33945"/>
    <lineage>
        <taxon>Bacteria</taxon>
        <taxon>Bacillati</taxon>
        <taxon>Bacillota</taxon>
        <taxon>Bacilli</taxon>
        <taxon>Lactobacillales</taxon>
        <taxon>Enterococcaceae</taxon>
        <taxon>Enterococcus</taxon>
    </lineage>
</organism>
<feature type="domain" description="HTH cro/C1-type" evidence="2">
    <location>
        <begin position="8"/>
        <end position="62"/>
    </location>
</feature>
<dbReference type="PANTHER" id="PTHR46558:SF13">
    <property type="entry name" value="HTH-TYPE TRANSCRIPTIONAL REGULATOR IMMR"/>
    <property type="match status" value="1"/>
</dbReference>
<dbReference type="InterPro" id="IPR001387">
    <property type="entry name" value="Cro/C1-type_HTH"/>
</dbReference>
<sequence>MPNLSKRIINLRESKDWTQAELARRLNMNKSIMNRIESGERKVSADELKAIAALFEVSTDYLLGNTNIKNKQSSDSTKENKYTDADLDRMLDNAMSFDGEPITDHDREIIRAYLKGKYGK</sequence>
<dbReference type="RefSeq" id="WP_010739675.1">
    <property type="nucleotide sequence ID" value="NZ_JBEFOY010000031.1"/>
</dbReference>
<dbReference type="CDD" id="cd00093">
    <property type="entry name" value="HTH_XRE"/>
    <property type="match status" value="1"/>
</dbReference>
<evidence type="ECO:0000256" key="1">
    <source>
        <dbReference type="ARBA" id="ARBA00023125"/>
    </source>
</evidence>
<protein>
    <submittedName>
        <fullName evidence="3">XRE family transcriptional regulator</fullName>
    </submittedName>
</protein>
<evidence type="ECO:0000259" key="2">
    <source>
        <dbReference type="PROSITE" id="PS50943"/>
    </source>
</evidence>
<dbReference type="Proteomes" id="UP000288388">
    <property type="component" value="Unassembled WGS sequence"/>
</dbReference>
<evidence type="ECO:0000313" key="4">
    <source>
        <dbReference type="Proteomes" id="UP000288388"/>
    </source>
</evidence>
<dbReference type="Gene3D" id="1.10.260.40">
    <property type="entry name" value="lambda repressor-like DNA-binding domains"/>
    <property type="match status" value="1"/>
</dbReference>
<dbReference type="EMBL" id="RYZS01000001">
    <property type="protein sequence ID" value="RVU95508.1"/>
    <property type="molecule type" value="Genomic_DNA"/>
</dbReference>
<dbReference type="SUPFAM" id="SSF47413">
    <property type="entry name" value="lambda repressor-like DNA-binding domains"/>
    <property type="match status" value="1"/>
</dbReference>
<dbReference type="GO" id="GO:0003677">
    <property type="term" value="F:DNA binding"/>
    <property type="evidence" value="ECO:0007669"/>
    <property type="project" value="UniProtKB-KW"/>
</dbReference>
<dbReference type="InterPro" id="IPR010982">
    <property type="entry name" value="Lambda_DNA-bd_dom_sf"/>
</dbReference>
<dbReference type="Pfam" id="PF01381">
    <property type="entry name" value="HTH_3"/>
    <property type="match status" value="1"/>
</dbReference>
<proteinExistence type="predicted"/>
<dbReference type="AlphaFoldDB" id="A0A437UPH3"/>
<evidence type="ECO:0000313" key="3">
    <source>
        <dbReference type="EMBL" id="RVU95508.1"/>
    </source>
</evidence>
<keyword evidence="1" id="KW-0238">DNA-binding</keyword>
<gene>
    <name evidence="3" type="ORF">EK398_12045</name>
</gene>
<dbReference type="PROSITE" id="PS50943">
    <property type="entry name" value="HTH_CROC1"/>
    <property type="match status" value="1"/>
</dbReference>
<accession>A0A437UPH3</accession>
<comment type="caution">
    <text evidence="3">The sequence shown here is derived from an EMBL/GenBank/DDBJ whole genome shotgun (WGS) entry which is preliminary data.</text>
</comment>
<reference evidence="3 4" key="1">
    <citation type="submission" date="2018-12" db="EMBL/GenBank/DDBJ databases">
        <title>A novel vanA-carrying plasmid in a clinical isolate of Enterococcus avium.</title>
        <authorList>
            <person name="Bernasconi O.J."/>
            <person name="Luzzaro F."/>
            <person name="Endimiani A."/>
        </authorList>
    </citation>
    <scope>NUCLEOTIDE SEQUENCE [LARGE SCALE GENOMIC DNA]</scope>
    <source>
        <strain evidence="3 4">LC0559/18</strain>
    </source>
</reference>
<name>A0A437UPH3_ENTAV</name>
<dbReference type="SMART" id="SM00530">
    <property type="entry name" value="HTH_XRE"/>
    <property type="match status" value="1"/>
</dbReference>